<gene>
    <name evidence="1" type="ORF">ACFSR5_17145</name>
</gene>
<organism evidence="1 2">
    <name type="scientific">Sphingobacterium suaedae</name>
    <dbReference type="NCBI Taxonomy" id="1686402"/>
    <lineage>
        <taxon>Bacteria</taxon>
        <taxon>Pseudomonadati</taxon>
        <taxon>Bacteroidota</taxon>
        <taxon>Sphingobacteriia</taxon>
        <taxon>Sphingobacteriales</taxon>
        <taxon>Sphingobacteriaceae</taxon>
        <taxon>Sphingobacterium</taxon>
    </lineage>
</organism>
<dbReference type="RefSeq" id="WP_380905694.1">
    <property type="nucleotide sequence ID" value="NZ_JBHUEG010000012.1"/>
</dbReference>
<evidence type="ECO:0000313" key="2">
    <source>
        <dbReference type="Proteomes" id="UP001597545"/>
    </source>
</evidence>
<name>A0ABW5KK47_9SPHI</name>
<protein>
    <submittedName>
        <fullName evidence="1">Uncharacterized protein</fullName>
    </submittedName>
</protein>
<dbReference type="Proteomes" id="UP001597545">
    <property type="component" value="Unassembled WGS sequence"/>
</dbReference>
<dbReference type="EMBL" id="JBHULR010000015">
    <property type="protein sequence ID" value="MFD2549377.1"/>
    <property type="molecule type" value="Genomic_DNA"/>
</dbReference>
<reference evidence="2" key="1">
    <citation type="journal article" date="2019" name="Int. J. Syst. Evol. Microbiol.">
        <title>The Global Catalogue of Microorganisms (GCM) 10K type strain sequencing project: providing services to taxonomists for standard genome sequencing and annotation.</title>
        <authorList>
            <consortium name="The Broad Institute Genomics Platform"/>
            <consortium name="The Broad Institute Genome Sequencing Center for Infectious Disease"/>
            <person name="Wu L."/>
            <person name="Ma J."/>
        </authorList>
    </citation>
    <scope>NUCLEOTIDE SEQUENCE [LARGE SCALE GENOMIC DNA]</scope>
    <source>
        <strain evidence="2">KCTC 42662</strain>
    </source>
</reference>
<evidence type="ECO:0000313" key="1">
    <source>
        <dbReference type="EMBL" id="MFD2549377.1"/>
    </source>
</evidence>
<proteinExistence type="predicted"/>
<comment type="caution">
    <text evidence="1">The sequence shown here is derived from an EMBL/GenBank/DDBJ whole genome shotgun (WGS) entry which is preliminary data.</text>
</comment>
<keyword evidence="2" id="KW-1185">Reference proteome</keyword>
<accession>A0ABW5KK47</accession>
<sequence length="93" mass="10582">MSAKGLKKLGSLTFINQAVWDVAMRRPLLISEWGQRALRESEQGCRQLPGAKTDNCLFIELIQRFLNTFHVCGDSTIAFRFHPDDQKEETGVD</sequence>